<dbReference type="STRING" id="1244869.H261_00575"/>
<name>M3AGP6_9PROT</name>
<protein>
    <submittedName>
        <fullName evidence="2">Uncharacterized protein</fullName>
    </submittedName>
</protein>
<dbReference type="AlphaFoldDB" id="M3AGP6"/>
<evidence type="ECO:0000313" key="3">
    <source>
        <dbReference type="Proteomes" id="UP000011744"/>
    </source>
</evidence>
<keyword evidence="3" id="KW-1185">Reference proteome</keyword>
<comment type="caution">
    <text evidence="2">The sequence shown here is derived from an EMBL/GenBank/DDBJ whole genome shotgun (WGS) entry which is preliminary data.</text>
</comment>
<sequence>MKKSVLIIGLIALPPQSASAEWVRASGSYIFPPVMTEAEACQQAETRARADAVRQVTGETLSSEEAMRCTEQGDEAECARNSTVWTMVGGDIRSIRDRKVETMVEVETFRKCVVSFEADVHVAEGRPDPNFDVGVALNNTVYRDGENLNVTLKPSQPMAVQIFQWLPYEKGDTQVGRIFPNQFDAADRIAKSVTIPTEAGAKRYDLKVSFPSGQPSSRKMVDEYLMVVATKKPMALRDSYSLDDFNRVVAEIPQGDRRIVRRLYNIVRGTE</sequence>
<dbReference type="PATRIC" id="fig|1244869.3.peg.110"/>
<evidence type="ECO:0000256" key="1">
    <source>
        <dbReference type="SAM" id="SignalP"/>
    </source>
</evidence>
<dbReference type="OrthoDB" id="7328612at2"/>
<reference evidence="2 3" key="1">
    <citation type="journal article" date="2014" name="Genome Announc.">
        <title>Draft Genome Sequence of Magnetospirillum sp. Strain SO-1, a Freshwater Magnetotactic Bacterium Isolated from the Ol'khovka River, Russia.</title>
        <authorList>
            <person name="Grouzdev D.S."/>
            <person name="Dziuba M.V."/>
            <person name="Sukhacheva M.S."/>
            <person name="Mardanov A.V."/>
            <person name="Beletskiy A.V."/>
            <person name="Kuznetsov B.B."/>
            <person name="Skryabin K.G."/>
        </authorList>
    </citation>
    <scope>NUCLEOTIDE SEQUENCE [LARGE SCALE GENOMIC DNA]</scope>
    <source>
        <strain evidence="2 3">SO-1</strain>
    </source>
</reference>
<keyword evidence="1" id="KW-0732">Signal</keyword>
<proteinExistence type="predicted"/>
<dbReference type="eggNOG" id="ENOG5034B5G">
    <property type="taxonomic scope" value="Bacteria"/>
</dbReference>
<feature type="chain" id="PRO_5004031246" evidence="1">
    <location>
        <begin position="21"/>
        <end position="271"/>
    </location>
</feature>
<gene>
    <name evidence="2" type="ORF">H261_00575</name>
</gene>
<dbReference type="EMBL" id="AONQ01000001">
    <property type="protein sequence ID" value="EME72028.1"/>
    <property type="molecule type" value="Genomic_DNA"/>
</dbReference>
<dbReference type="Proteomes" id="UP000011744">
    <property type="component" value="Unassembled WGS sequence"/>
</dbReference>
<dbReference type="RefSeq" id="WP_008613138.1">
    <property type="nucleotide sequence ID" value="NZ_AONQ01000001.1"/>
</dbReference>
<evidence type="ECO:0000313" key="2">
    <source>
        <dbReference type="EMBL" id="EME72028.1"/>
    </source>
</evidence>
<organism evidence="2 3">
    <name type="scientific">Paramagnetospirillum caucaseum</name>
    <dbReference type="NCBI Taxonomy" id="1244869"/>
    <lineage>
        <taxon>Bacteria</taxon>
        <taxon>Pseudomonadati</taxon>
        <taxon>Pseudomonadota</taxon>
        <taxon>Alphaproteobacteria</taxon>
        <taxon>Rhodospirillales</taxon>
        <taxon>Magnetospirillaceae</taxon>
        <taxon>Paramagnetospirillum</taxon>
    </lineage>
</organism>
<feature type="signal peptide" evidence="1">
    <location>
        <begin position="1"/>
        <end position="20"/>
    </location>
</feature>
<accession>M3AGP6</accession>